<proteinExistence type="predicted"/>
<dbReference type="Proteomes" id="UP000283644">
    <property type="component" value="Unassembled WGS sequence"/>
</dbReference>
<dbReference type="AlphaFoldDB" id="A0A417Y303"/>
<evidence type="ECO:0000313" key="1">
    <source>
        <dbReference type="EMBL" id="RHW27033.1"/>
    </source>
</evidence>
<accession>A0A417Y303</accession>
<keyword evidence="2" id="KW-1185">Reference proteome</keyword>
<gene>
    <name evidence="1" type="ORF">D0Z08_10165</name>
</gene>
<protein>
    <recommendedName>
        <fullName evidence="3">Helix-turn-helix domain-containing protein</fullName>
    </recommendedName>
</protein>
<sequence length="104" mass="11677">MTRDPADVDVGHAIRRMLDTERHRALDLGDPVLTLRNAERLRRHLMACLDELEVDGPRAVRALRRRGWSFARIAGETGLSDRRVADFARGTYSCGIDSASPVIH</sequence>
<evidence type="ECO:0000313" key="2">
    <source>
        <dbReference type="Proteomes" id="UP000283644"/>
    </source>
</evidence>
<evidence type="ECO:0008006" key="3">
    <source>
        <dbReference type="Google" id="ProtNLM"/>
    </source>
</evidence>
<reference evidence="1 2" key="1">
    <citation type="submission" date="2018-09" db="EMBL/GenBank/DDBJ databases">
        <title>Genome sequencing of Nocardioides immobilis CCTCC AB 2017083 for comparison to Nocardioides silvaticus.</title>
        <authorList>
            <person name="Li C."/>
            <person name="Wang G."/>
        </authorList>
    </citation>
    <scope>NUCLEOTIDE SEQUENCE [LARGE SCALE GENOMIC DNA]</scope>
    <source>
        <strain evidence="1 2">CCTCC AB 2017083</strain>
    </source>
</reference>
<dbReference type="EMBL" id="QXGH01000014">
    <property type="protein sequence ID" value="RHW27033.1"/>
    <property type="molecule type" value="Genomic_DNA"/>
</dbReference>
<dbReference type="OrthoDB" id="3782525at2"/>
<organism evidence="1 2">
    <name type="scientific">Nocardioides immobilis</name>
    <dbReference type="NCBI Taxonomy" id="2049295"/>
    <lineage>
        <taxon>Bacteria</taxon>
        <taxon>Bacillati</taxon>
        <taxon>Actinomycetota</taxon>
        <taxon>Actinomycetes</taxon>
        <taxon>Propionibacteriales</taxon>
        <taxon>Nocardioidaceae</taxon>
        <taxon>Nocardioides</taxon>
    </lineage>
</organism>
<name>A0A417Y303_9ACTN</name>
<comment type="caution">
    <text evidence="1">The sequence shown here is derived from an EMBL/GenBank/DDBJ whole genome shotgun (WGS) entry which is preliminary data.</text>
</comment>
<dbReference type="RefSeq" id="WP_118925134.1">
    <property type="nucleotide sequence ID" value="NZ_QXGH01000014.1"/>
</dbReference>